<dbReference type="PANTHER" id="PTHR37306:SF1">
    <property type="entry name" value="COLICIN V PRODUCTION PROTEIN"/>
    <property type="match status" value="1"/>
</dbReference>
<dbReference type="Proteomes" id="UP000062160">
    <property type="component" value="Unassembled WGS sequence"/>
</dbReference>
<keyword evidence="2 5" id="KW-0812">Transmembrane</keyword>
<organism evidence="6">
    <name type="scientific">Tepidanaerobacter syntrophicus</name>
    <dbReference type="NCBI Taxonomy" id="224999"/>
    <lineage>
        <taxon>Bacteria</taxon>
        <taxon>Bacillati</taxon>
        <taxon>Bacillota</taxon>
        <taxon>Clostridia</taxon>
        <taxon>Thermosediminibacterales</taxon>
        <taxon>Tepidanaerobacteraceae</taxon>
        <taxon>Tepidanaerobacter</taxon>
    </lineage>
</organism>
<dbReference type="Pfam" id="PF02674">
    <property type="entry name" value="Colicin_V"/>
    <property type="match status" value="1"/>
</dbReference>
<comment type="subcellular location">
    <subcellularLocation>
        <location evidence="1">Membrane</location>
        <topology evidence="1">Multi-pass membrane protein</topology>
    </subcellularLocation>
</comment>
<dbReference type="GO" id="GO:0016020">
    <property type="term" value="C:membrane"/>
    <property type="evidence" value="ECO:0007669"/>
    <property type="project" value="UniProtKB-SubCell"/>
</dbReference>
<evidence type="ECO:0000256" key="2">
    <source>
        <dbReference type="ARBA" id="ARBA00022692"/>
    </source>
</evidence>
<dbReference type="STRING" id="224999.GCA_001485475_00888"/>
<reference evidence="6" key="1">
    <citation type="journal article" date="2016" name="Genome Announc.">
        <title>Draft Genome Sequence of the Syntrophic Lactate-Degrading Bacterium Tepidanaerobacter syntrophicus JLT.</title>
        <authorList>
            <person name="Matsuura N."/>
            <person name="Ohashi A."/>
            <person name="Tourlousse D.M."/>
            <person name="Sekiguchi Y."/>
        </authorList>
    </citation>
    <scope>NUCLEOTIDE SEQUENCE [LARGE SCALE GENOMIC DNA]</scope>
    <source>
        <strain evidence="6">JL</strain>
    </source>
</reference>
<name>A0A0U9HDJ4_9FIRM</name>
<evidence type="ECO:0000256" key="5">
    <source>
        <dbReference type="SAM" id="Phobius"/>
    </source>
</evidence>
<proteinExistence type="predicted"/>
<evidence type="ECO:0000313" key="6">
    <source>
        <dbReference type="EMBL" id="GAQ24882.1"/>
    </source>
</evidence>
<feature type="transmembrane region" description="Helical" evidence="5">
    <location>
        <begin position="30"/>
        <end position="47"/>
    </location>
</feature>
<evidence type="ECO:0000256" key="3">
    <source>
        <dbReference type="ARBA" id="ARBA00022989"/>
    </source>
</evidence>
<evidence type="ECO:0000256" key="1">
    <source>
        <dbReference type="ARBA" id="ARBA00004141"/>
    </source>
</evidence>
<dbReference type="RefSeq" id="WP_059032118.1">
    <property type="nucleotide sequence ID" value="NZ_BSDN01000003.1"/>
</dbReference>
<keyword evidence="7" id="KW-1185">Reference proteome</keyword>
<dbReference type="AlphaFoldDB" id="A0A0U9HDJ4"/>
<feature type="transmembrane region" description="Helical" evidence="5">
    <location>
        <begin position="96"/>
        <end position="123"/>
    </location>
</feature>
<dbReference type="PANTHER" id="PTHR37306">
    <property type="entry name" value="COLICIN V PRODUCTION PROTEIN"/>
    <property type="match status" value="1"/>
</dbReference>
<feature type="transmembrane region" description="Helical" evidence="5">
    <location>
        <begin position="135"/>
        <end position="159"/>
    </location>
</feature>
<sequence length="191" mass="20946">MDNINWVDIVLIAFFIKSFINGFSKGFILAAFKTAGVVIGIWAGIFYRDTAADFLKNRLGLDKVLSKLLQEPILNNSGPVSAINTNGIADLALKALGFFAVFLLVQLGFVLIAHFIGGLIKIVGLSPLNKLCGGIFNVVQTALWIAILNTVIFPFIVAFPENFLEKGLNASYILNHLRFLDFISPIVIKFI</sequence>
<protein>
    <submittedName>
        <fullName evidence="6">Uncharacterized membrane protein</fullName>
    </submittedName>
</protein>
<gene>
    <name evidence="6" type="ORF">TSYNT_6263</name>
</gene>
<dbReference type="GO" id="GO:0009403">
    <property type="term" value="P:toxin biosynthetic process"/>
    <property type="evidence" value="ECO:0007669"/>
    <property type="project" value="InterPro"/>
</dbReference>
<evidence type="ECO:0000313" key="7">
    <source>
        <dbReference type="Proteomes" id="UP000062160"/>
    </source>
</evidence>
<dbReference type="EMBL" id="DF977000">
    <property type="protein sequence ID" value="GAQ24882.1"/>
    <property type="molecule type" value="Genomic_DNA"/>
</dbReference>
<keyword evidence="4 5" id="KW-0472">Membrane</keyword>
<keyword evidence="3 5" id="KW-1133">Transmembrane helix</keyword>
<evidence type="ECO:0000256" key="4">
    <source>
        <dbReference type="ARBA" id="ARBA00023136"/>
    </source>
</evidence>
<dbReference type="InterPro" id="IPR003825">
    <property type="entry name" value="Colicin-V_CvpA"/>
</dbReference>
<accession>A0A0U9HDJ4</accession>